<dbReference type="InterPro" id="IPR036928">
    <property type="entry name" value="AS_sf"/>
</dbReference>
<dbReference type="Gene3D" id="3.90.1300.10">
    <property type="entry name" value="Amidase signature (AS) domain"/>
    <property type="match status" value="1"/>
</dbReference>
<accession>A0A3B0UN36</accession>
<reference evidence="2" key="1">
    <citation type="submission" date="2018-06" db="EMBL/GenBank/DDBJ databases">
        <authorList>
            <person name="Zhirakovskaya E."/>
        </authorList>
    </citation>
    <scope>NUCLEOTIDE SEQUENCE</scope>
</reference>
<dbReference type="NCBIfam" id="NF005300">
    <property type="entry name" value="PRK06828.1"/>
    <property type="match status" value="1"/>
</dbReference>
<dbReference type="PROSITE" id="PS51257">
    <property type="entry name" value="PROKAR_LIPOPROTEIN"/>
    <property type="match status" value="1"/>
</dbReference>
<dbReference type="NCBIfam" id="NF006006">
    <property type="entry name" value="PRK08137.1"/>
    <property type="match status" value="1"/>
</dbReference>
<name>A0A3B0UN36_9ZZZZ</name>
<dbReference type="EMBL" id="UOET01000163">
    <property type="protein sequence ID" value="VAW27832.1"/>
    <property type="molecule type" value="Genomic_DNA"/>
</dbReference>
<dbReference type="AlphaFoldDB" id="A0A3B0UN36"/>
<sequence length="536" mass="57866">MKKIILLSLITFLLSMGLFVSSCKQTQQNKSCNECGKMGLPVSEMTIPQMLNGYHAHRFTIHQIVETYLTRINALNKKGPHLNAIIAVNPDALKIADSLDKLLSAGKTFGPLFGIPVILKDNIDTHDKMATTAGSRALAGSHPLHDSWVAHKLRAAGAIILGKANLSEWANFRSSFSSSGWSGVGGQTKNPYILDRNPCGSSSGPGVAVSANLAMAGIGTETDGSIMCPSNANGLVGIKPTVGLISRSGIVPISFTQDTPGPMTRTVTDAAIMLGALTGVDTTDSKTLASKGHAYHDYTQFLKKGGLKGKRIGLYTAPLGKDYKVDTLMYRAVRFLESRGATIVKINHILQPNVESNSFQVLLYEFKDGLNKYFKSLGPKAPVKSMKELIAFNKKDPIELKYFDQLLLIKAEAKGDLNSPAYKKALATMLQGSRQQGIDRVMDKNHLDAIIGPTGGPAWKTDLVNGDHFMVGCSSIAAISGYPNITVPMGFIQGLPVGISFFGRAWSEPVLIRMAYDFEQGTHVRKAPHFIKTDSK</sequence>
<feature type="domain" description="Amidase" evidence="1">
    <location>
        <begin position="64"/>
        <end position="510"/>
    </location>
</feature>
<gene>
    <name evidence="2" type="ORF">MNBD_BACTEROID07-406</name>
</gene>
<dbReference type="Pfam" id="PF01425">
    <property type="entry name" value="Amidase"/>
    <property type="match status" value="1"/>
</dbReference>
<evidence type="ECO:0000313" key="2">
    <source>
        <dbReference type="EMBL" id="VAW27832.1"/>
    </source>
</evidence>
<dbReference type="SUPFAM" id="SSF75304">
    <property type="entry name" value="Amidase signature (AS) enzymes"/>
    <property type="match status" value="1"/>
</dbReference>
<dbReference type="PANTHER" id="PTHR42678">
    <property type="entry name" value="AMIDASE"/>
    <property type="match status" value="1"/>
</dbReference>
<proteinExistence type="predicted"/>
<protein>
    <submittedName>
        <fullName evidence="2">Secreted amidase SCO6344</fullName>
    </submittedName>
</protein>
<dbReference type="PANTHER" id="PTHR42678:SF34">
    <property type="entry name" value="OS04G0183300 PROTEIN"/>
    <property type="match status" value="1"/>
</dbReference>
<dbReference type="InterPro" id="IPR023631">
    <property type="entry name" value="Amidase_dom"/>
</dbReference>
<organism evidence="2">
    <name type="scientific">hydrothermal vent metagenome</name>
    <dbReference type="NCBI Taxonomy" id="652676"/>
    <lineage>
        <taxon>unclassified sequences</taxon>
        <taxon>metagenomes</taxon>
        <taxon>ecological metagenomes</taxon>
    </lineage>
</organism>
<evidence type="ECO:0000259" key="1">
    <source>
        <dbReference type="Pfam" id="PF01425"/>
    </source>
</evidence>